<reference evidence="1 2" key="2">
    <citation type="journal article" date="2022" name="Mol. Ecol. Resour.">
        <title>The genomes of chicory, endive, great burdock and yacon provide insights into Asteraceae paleo-polyploidization history and plant inulin production.</title>
        <authorList>
            <person name="Fan W."/>
            <person name="Wang S."/>
            <person name="Wang H."/>
            <person name="Wang A."/>
            <person name="Jiang F."/>
            <person name="Liu H."/>
            <person name="Zhao H."/>
            <person name="Xu D."/>
            <person name="Zhang Y."/>
        </authorList>
    </citation>
    <scope>NUCLEOTIDE SEQUENCE [LARGE SCALE GENOMIC DNA]</scope>
    <source>
        <strain evidence="2">cv. Niubang</strain>
    </source>
</reference>
<dbReference type="Proteomes" id="UP001055879">
    <property type="component" value="Linkage Group LG13"/>
</dbReference>
<accession>A0ACB8Y6I6</accession>
<comment type="caution">
    <text evidence="1">The sequence shown here is derived from an EMBL/GenBank/DDBJ whole genome shotgun (WGS) entry which is preliminary data.</text>
</comment>
<protein>
    <submittedName>
        <fullName evidence="1">Uncharacterized protein</fullName>
    </submittedName>
</protein>
<organism evidence="1 2">
    <name type="scientific">Arctium lappa</name>
    <name type="common">Greater burdock</name>
    <name type="synonym">Lappa major</name>
    <dbReference type="NCBI Taxonomy" id="4217"/>
    <lineage>
        <taxon>Eukaryota</taxon>
        <taxon>Viridiplantae</taxon>
        <taxon>Streptophyta</taxon>
        <taxon>Embryophyta</taxon>
        <taxon>Tracheophyta</taxon>
        <taxon>Spermatophyta</taxon>
        <taxon>Magnoliopsida</taxon>
        <taxon>eudicotyledons</taxon>
        <taxon>Gunneridae</taxon>
        <taxon>Pentapetalae</taxon>
        <taxon>asterids</taxon>
        <taxon>campanulids</taxon>
        <taxon>Asterales</taxon>
        <taxon>Asteraceae</taxon>
        <taxon>Carduoideae</taxon>
        <taxon>Cardueae</taxon>
        <taxon>Arctiinae</taxon>
        <taxon>Arctium</taxon>
    </lineage>
</organism>
<name>A0ACB8Y6I6_ARCLA</name>
<evidence type="ECO:0000313" key="2">
    <source>
        <dbReference type="Proteomes" id="UP001055879"/>
    </source>
</evidence>
<gene>
    <name evidence="1" type="ORF">L6452_35694</name>
</gene>
<evidence type="ECO:0000313" key="1">
    <source>
        <dbReference type="EMBL" id="KAI3680915.1"/>
    </source>
</evidence>
<sequence length="250" mass="28755">MSESESDSSSSSSSSTSEKFVQWLVDDSSSQLVTQYVALQKQQIVDANSSSIRKKKKRRNIDRNREDGDRRLYEDYFSENLTYNDDIFRHRFRMQRPLFLRIVEGVKNHDRFFESGTDCTRRSKLSPLQKCTAAIRMLAYGVAADVVDEYLRIGETITIKCVKKFARAIIAVFGDEYLRRPNVADLQRLLHIGHQRGFPGTLNDINVLDRSPIFHDVLERKAPETVIAKADVAQLKVKMNCWDVDGLKTI</sequence>
<reference evidence="2" key="1">
    <citation type="journal article" date="2022" name="Mol. Ecol. Resour.">
        <title>The genomes of chicory, endive, great burdock and yacon provide insights into Asteraceae palaeo-polyploidization history and plant inulin production.</title>
        <authorList>
            <person name="Fan W."/>
            <person name="Wang S."/>
            <person name="Wang H."/>
            <person name="Wang A."/>
            <person name="Jiang F."/>
            <person name="Liu H."/>
            <person name="Zhao H."/>
            <person name="Xu D."/>
            <person name="Zhang Y."/>
        </authorList>
    </citation>
    <scope>NUCLEOTIDE SEQUENCE [LARGE SCALE GENOMIC DNA]</scope>
    <source>
        <strain evidence="2">cv. Niubang</strain>
    </source>
</reference>
<proteinExistence type="predicted"/>
<dbReference type="EMBL" id="CM042059">
    <property type="protein sequence ID" value="KAI3680915.1"/>
    <property type="molecule type" value="Genomic_DNA"/>
</dbReference>
<keyword evidence="2" id="KW-1185">Reference proteome</keyword>